<evidence type="ECO:0000256" key="7">
    <source>
        <dbReference type="ARBA" id="ARBA00039099"/>
    </source>
</evidence>
<dbReference type="FunFam" id="3.30.56.70:FF:000001">
    <property type="entry name" value="tRNA (guanine(26)-N(2))-dimethyltransferase"/>
    <property type="match status" value="1"/>
</dbReference>
<protein>
    <recommendedName>
        <fullName evidence="7 9">tRNA (guanine(26)-N(2))-dimethyltransferase</fullName>
        <ecNumber evidence="7 9">2.1.1.216</ecNumber>
    </recommendedName>
</protein>
<proteinExistence type="inferred from homology"/>
<keyword evidence="1 9" id="KW-0820">tRNA-binding</keyword>
<keyword evidence="11" id="KW-1185">Reference proteome</keyword>
<dbReference type="GO" id="GO:0005634">
    <property type="term" value="C:nucleus"/>
    <property type="evidence" value="ECO:0007669"/>
    <property type="project" value="TreeGrafter"/>
</dbReference>
<evidence type="ECO:0000256" key="3">
    <source>
        <dbReference type="ARBA" id="ARBA00022679"/>
    </source>
</evidence>
<comment type="catalytic activity">
    <reaction evidence="8 9">
        <text>guanosine(26) in tRNA + 2 S-adenosyl-L-methionine = N(2)-dimethylguanosine(26) in tRNA + 2 S-adenosyl-L-homocysteine + 2 H(+)</text>
        <dbReference type="Rhea" id="RHEA:43140"/>
        <dbReference type="Rhea" id="RHEA-COMP:10359"/>
        <dbReference type="Rhea" id="RHEA-COMP:10360"/>
        <dbReference type="ChEBI" id="CHEBI:15378"/>
        <dbReference type="ChEBI" id="CHEBI:57856"/>
        <dbReference type="ChEBI" id="CHEBI:59789"/>
        <dbReference type="ChEBI" id="CHEBI:74269"/>
        <dbReference type="ChEBI" id="CHEBI:74513"/>
        <dbReference type="EC" id="2.1.1.216"/>
    </reaction>
</comment>
<comment type="similarity">
    <text evidence="9">Belongs to the class I-like SAM-binding methyltransferase superfamily. Trm1 family.</text>
</comment>
<dbReference type="SUPFAM" id="SSF53335">
    <property type="entry name" value="S-adenosyl-L-methionine-dependent methyltransferases"/>
    <property type="match status" value="1"/>
</dbReference>
<evidence type="ECO:0000256" key="5">
    <source>
        <dbReference type="ARBA" id="ARBA00022694"/>
    </source>
</evidence>
<dbReference type="GO" id="GO:0002940">
    <property type="term" value="P:tRNA N2-guanine methylation"/>
    <property type="evidence" value="ECO:0007669"/>
    <property type="project" value="TreeGrafter"/>
</dbReference>
<dbReference type="EMBL" id="JAEUBD010001266">
    <property type="protein sequence ID" value="KAH3663174.1"/>
    <property type="molecule type" value="Genomic_DNA"/>
</dbReference>
<dbReference type="GO" id="GO:0160104">
    <property type="term" value="F:tRNA (guanine(26)-N2)-dimethyltransferase activity"/>
    <property type="evidence" value="ECO:0007669"/>
    <property type="project" value="UniProtKB-UniRule"/>
</dbReference>
<dbReference type="InterPro" id="IPR029063">
    <property type="entry name" value="SAM-dependent_MTases_sf"/>
</dbReference>
<evidence type="ECO:0000256" key="2">
    <source>
        <dbReference type="ARBA" id="ARBA00022603"/>
    </source>
</evidence>
<gene>
    <name evidence="10" type="ORF">OGATHE_004750</name>
</gene>
<dbReference type="Pfam" id="PF02005">
    <property type="entry name" value="TRM"/>
    <property type="match status" value="1"/>
</dbReference>
<keyword evidence="6 9" id="KW-0694">RNA-binding</keyword>
<dbReference type="InterPro" id="IPR042296">
    <property type="entry name" value="tRNA_met_Trm1_C"/>
</dbReference>
<name>A0A9P8P149_9ASCO</name>
<dbReference type="CDD" id="cd02440">
    <property type="entry name" value="AdoMet_MTases"/>
    <property type="match status" value="1"/>
</dbReference>
<reference evidence="10" key="2">
    <citation type="submission" date="2021-01" db="EMBL/GenBank/DDBJ databases">
        <authorList>
            <person name="Schikora-Tamarit M.A."/>
        </authorList>
    </citation>
    <scope>NUCLEOTIDE SEQUENCE</scope>
    <source>
        <strain evidence="10">NCAIM Y.01608</strain>
    </source>
</reference>
<dbReference type="PANTHER" id="PTHR10631:SF3">
    <property type="entry name" value="TRNA (GUANINE(26)-N(2))-DIMETHYLTRANSFERASE"/>
    <property type="match status" value="1"/>
</dbReference>
<sequence length="513" mass="57029">MNPQIDASKYKVLTEGSASVLFPPDQVFYNPVQQYNRDLSSLAIRAFSEIYYEEKLARKRKHDKESPDPKDCEPQPYVRILEALSATGLRAIRYGKEIPLVSKVVANDLSTDAVNAINLNIEYNRIQDKVEANEGDAIRVMADSKDQFHVVDLDPYGTAAPFVDSALNSLKDGGLLLVTCTDLGVLAGAGYPEKCFALYGGSPLHGDVTHESALRLVLHMISTTAAKYKKWIEPQLCLSIDFYVRLFIRVRTSPIKVKELASNQMICYKCSGCHTIYNQPLGRWTENPNATAKQNSKKYGLSKGPPVGPECTFCGFTNHLCGPMWRGPLHNPAFIDRVLGLEESADESIFKTRPRIKGMLTMAKNELVDVPFHVKTTTLSAILKGPSPSLDTFAAALSNLGYRVSLCHSAPGAIKTDAPYEVIWYVGKLWTEKNGVTADKLNPNTAGHRIMTDNSIGKNIDLSSLNKDKKVDDITWLFQPNGESKKLKELRKIKIVRYQENPTANWGPKARPH</sequence>
<dbReference type="NCBIfam" id="TIGR00308">
    <property type="entry name" value="TRM1"/>
    <property type="match status" value="1"/>
</dbReference>
<keyword evidence="4 9" id="KW-0949">S-adenosyl-L-methionine</keyword>
<dbReference type="Gene3D" id="3.30.56.70">
    <property type="entry name" value="N2,N2-dimethylguanosine tRNA methyltransferase, C-terminal domain"/>
    <property type="match status" value="1"/>
</dbReference>
<comment type="caution">
    <text evidence="10">The sequence shown here is derived from an EMBL/GenBank/DDBJ whole genome shotgun (WGS) entry which is preliminary data.</text>
</comment>
<keyword evidence="2 9" id="KW-0489">Methyltransferase</keyword>
<dbReference type="InterPro" id="IPR002905">
    <property type="entry name" value="Trm1"/>
</dbReference>
<evidence type="ECO:0000313" key="10">
    <source>
        <dbReference type="EMBL" id="KAH3663174.1"/>
    </source>
</evidence>
<evidence type="ECO:0000256" key="1">
    <source>
        <dbReference type="ARBA" id="ARBA00022555"/>
    </source>
</evidence>
<dbReference type="AlphaFoldDB" id="A0A9P8P149"/>
<evidence type="ECO:0000256" key="6">
    <source>
        <dbReference type="ARBA" id="ARBA00022884"/>
    </source>
</evidence>
<dbReference type="Gene3D" id="3.40.50.150">
    <property type="entry name" value="Vaccinia Virus protein VP39"/>
    <property type="match status" value="1"/>
</dbReference>
<evidence type="ECO:0000256" key="8">
    <source>
        <dbReference type="ARBA" id="ARBA00051897"/>
    </source>
</evidence>
<keyword evidence="5 9" id="KW-0819">tRNA processing</keyword>
<keyword evidence="3 9" id="KW-0808">Transferase</keyword>
<dbReference type="PANTHER" id="PTHR10631">
    <property type="entry name" value="N 2 ,N 2 -DIMETHYLGUANOSINE TRNA METHYLTRANSFERASE"/>
    <property type="match status" value="1"/>
</dbReference>
<accession>A0A9P8P149</accession>
<dbReference type="EC" id="2.1.1.216" evidence="7 9"/>
<dbReference type="Proteomes" id="UP000788993">
    <property type="component" value="Unassembled WGS sequence"/>
</dbReference>
<dbReference type="FunFam" id="3.40.50.150:FF:000051">
    <property type="entry name" value="tRNA (guanine(26)-N(2))-dimethyltransferase"/>
    <property type="match status" value="1"/>
</dbReference>
<organism evidence="10 11">
    <name type="scientific">Ogataea polymorpha</name>
    <dbReference type="NCBI Taxonomy" id="460523"/>
    <lineage>
        <taxon>Eukaryota</taxon>
        <taxon>Fungi</taxon>
        <taxon>Dikarya</taxon>
        <taxon>Ascomycota</taxon>
        <taxon>Saccharomycotina</taxon>
        <taxon>Pichiomycetes</taxon>
        <taxon>Pichiales</taxon>
        <taxon>Pichiaceae</taxon>
        <taxon>Ogataea</taxon>
    </lineage>
</organism>
<evidence type="ECO:0000256" key="4">
    <source>
        <dbReference type="ARBA" id="ARBA00022691"/>
    </source>
</evidence>
<dbReference type="GO" id="GO:0000049">
    <property type="term" value="F:tRNA binding"/>
    <property type="evidence" value="ECO:0007669"/>
    <property type="project" value="UniProtKB-UniRule"/>
</dbReference>
<evidence type="ECO:0000313" key="11">
    <source>
        <dbReference type="Proteomes" id="UP000788993"/>
    </source>
</evidence>
<evidence type="ECO:0000256" key="9">
    <source>
        <dbReference type="PROSITE-ProRule" id="PRU00958"/>
    </source>
</evidence>
<reference evidence="10" key="1">
    <citation type="journal article" date="2021" name="Open Biol.">
        <title>Shared evolutionary footprints suggest mitochondrial oxidative damage underlies multiple complex I losses in fungi.</title>
        <authorList>
            <person name="Schikora-Tamarit M.A."/>
            <person name="Marcet-Houben M."/>
            <person name="Nosek J."/>
            <person name="Gabaldon T."/>
        </authorList>
    </citation>
    <scope>NUCLEOTIDE SEQUENCE</scope>
    <source>
        <strain evidence="10">NCAIM Y.01608</strain>
    </source>
</reference>
<dbReference type="PROSITE" id="PS51626">
    <property type="entry name" value="SAM_MT_TRM1"/>
    <property type="match status" value="1"/>
</dbReference>